<dbReference type="InterPro" id="IPR036265">
    <property type="entry name" value="HIT-like_sf"/>
</dbReference>
<evidence type="ECO:0000256" key="3">
    <source>
        <dbReference type="PIRSR" id="PIRSR639383-2"/>
    </source>
</evidence>
<dbReference type="EMBL" id="CP001359">
    <property type="protein sequence ID" value="ACL65771.1"/>
    <property type="molecule type" value="Genomic_DNA"/>
</dbReference>
<keyword evidence="1" id="KW-0547">Nucleotide-binding</keyword>
<proteinExistence type="predicted"/>
<reference evidence="6" key="1">
    <citation type="submission" date="2009-01" db="EMBL/GenBank/DDBJ databases">
        <title>Complete sequence of Anaeromyxobacter dehalogenans 2CP-1.</title>
        <authorList>
            <consortium name="US DOE Joint Genome Institute"/>
            <person name="Lucas S."/>
            <person name="Copeland A."/>
            <person name="Lapidus A."/>
            <person name="Glavina del Rio T."/>
            <person name="Dalin E."/>
            <person name="Tice H."/>
            <person name="Bruce D."/>
            <person name="Goodwin L."/>
            <person name="Pitluck S."/>
            <person name="Saunders E."/>
            <person name="Brettin T."/>
            <person name="Detter J.C."/>
            <person name="Han C."/>
            <person name="Larimer F."/>
            <person name="Land M."/>
            <person name="Hauser L."/>
            <person name="Kyrpides N."/>
            <person name="Ovchinnikova G."/>
            <person name="Beliaev A.S."/>
            <person name="Richardson P."/>
        </authorList>
    </citation>
    <scope>NUCLEOTIDE SEQUENCE</scope>
    <source>
        <strain evidence="6">2CP-1</strain>
    </source>
</reference>
<dbReference type="PROSITE" id="PS51084">
    <property type="entry name" value="HIT_2"/>
    <property type="match status" value="1"/>
</dbReference>
<gene>
    <name evidence="6" type="ordered locus">A2cp1_2433</name>
</gene>
<organism evidence="6 7">
    <name type="scientific">Anaeromyxobacter dehalogenans (strain ATCC BAA-258 / DSM 21875 / 2CP-1)</name>
    <dbReference type="NCBI Taxonomy" id="455488"/>
    <lineage>
        <taxon>Bacteria</taxon>
        <taxon>Pseudomonadati</taxon>
        <taxon>Myxococcota</taxon>
        <taxon>Myxococcia</taxon>
        <taxon>Myxococcales</taxon>
        <taxon>Cystobacterineae</taxon>
        <taxon>Anaeromyxobacteraceae</taxon>
        <taxon>Anaeromyxobacter</taxon>
    </lineage>
</organism>
<feature type="domain" description="HIT" evidence="5">
    <location>
        <begin position="23"/>
        <end position="135"/>
    </location>
</feature>
<feature type="active site" description="Tele-AMP-histidine intermediate" evidence="2">
    <location>
        <position position="122"/>
    </location>
</feature>
<evidence type="ECO:0000256" key="4">
    <source>
        <dbReference type="PROSITE-ProRule" id="PRU00464"/>
    </source>
</evidence>
<keyword evidence="7" id="KW-1185">Reference proteome</keyword>
<evidence type="ECO:0000259" key="5">
    <source>
        <dbReference type="PROSITE" id="PS51084"/>
    </source>
</evidence>
<name>B8JBE4_ANAD2</name>
<sequence length="165" mass="18179">MQQPLWAPWRMEFIRSEKPAGCIFCDFPAAPEAADRGNLVVHRSAHAFTCLNRFPYNSGHVMVIPRAHVADLGALGPAEWADLQEELRRAAAVVKAVYRPDGMNVGMNLGRAAGAGIADHLHWHVVPRWIGDNNFMPVLADNRVVVEALDEAWQRLHAGFAALGP</sequence>
<dbReference type="RefSeq" id="WP_012633573.1">
    <property type="nucleotide sequence ID" value="NC_011891.1"/>
</dbReference>
<dbReference type="Proteomes" id="UP000007089">
    <property type="component" value="Chromosome"/>
</dbReference>
<dbReference type="SUPFAM" id="SSF54197">
    <property type="entry name" value="HIT-like"/>
    <property type="match status" value="1"/>
</dbReference>
<dbReference type="Pfam" id="PF01230">
    <property type="entry name" value="HIT"/>
    <property type="match status" value="1"/>
</dbReference>
<dbReference type="InterPro" id="IPR052908">
    <property type="entry name" value="AP-4-A_phosphorylase"/>
</dbReference>
<accession>B8JBE4</accession>
<evidence type="ECO:0000256" key="1">
    <source>
        <dbReference type="ARBA" id="ARBA00022741"/>
    </source>
</evidence>
<dbReference type="PANTHER" id="PTHR42997:SF1">
    <property type="entry name" value="AP-4-A PHOSPHORYLASE"/>
    <property type="match status" value="1"/>
</dbReference>
<evidence type="ECO:0000313" key="6">
    <source>
        <dbReference type="EMBL" id="ACL65771.1"/>
    </source>
</evidence>
<dbReference type="InterPro" id="IPR011146">
    <property type="entry name" value="HIT-like"/>
</dbReference>
<dbReference type="Gene3D" id="3.30.428.10">
    <property type="entry name" value="HIT-like"/>
    <property type="match status" value="1"/>
</dbReference>
<feature type="short sequence motif" description="Histidine triad motif" evidence="4">
    <location>
        <begin position="120"/>
        <end position="124"/>
    </location>
</feature>
<dbReference type="InterPro" id="IPR039383">
    <property type="entry name" value="FHIT"/>
</dbReference>
<protein>
    <submittedName>
        <fullName evidence="6">Histidine triad (HIT) protein</fullName>
    </submittedName>
</protein>
<dbReference type="CDD" id="cd01275">
    <property type="entry name" value="FHIT"/>
    <property type="match status" value="1"/>
</dbReference>
<dbReference type="GO" id="GO:0000166">
    <property type="term" value="F:nucleotide binding"/>
    <property type="evidence" value="ECO:0007669"/>
    <property type="project" value="UniProtKB-KW"/>
</dbReference>
<dbReference type="HOGENOM" id="CLU_056776_1_2_7"/>
<dbReference type="KEGG" id="acp:A2cp1_2433"/>
<feature type="binding site" evidence="3">
    <location>
        <position position="52"/>
    </location>
    <ligand>
        <name>substrate</name>
    </ligand>
</feature>
<dbReference type="AlphaFoldDB" id="B8JBE4"/>
<dbReference type="GO" id="GO:0003824">
    <property type="term" value="F:catalytic activity"/>
    <property type="evidence" value="ECO:0007669"/>
    <property type="project" value="InterPro"/>
</dbReference>
<dbReference type="PANTHER" id="PTHR42997">
    <property type="entry name" value="HIT FAMILY HYDROLASE"/>
    <property type="match status" value="1"/>
</dbReference>
<feature type="binding site" evidence="3">
    <location>
        <position position="124"/>
    </location>
    <ligand>
        <name>substrate</name>
    </ligand>
</feature>
<evidence type="ECO:0000313" key="7">
    <source>
        <dbReference type="Proteomes" id="UP000007089"/>
    </source>
</evidence>
<evidence type="ECO:0000256" key="2">
    <source>
        <dbReference type="PIRSR" id="PIRSR639383-1"/>
    </source>
</evidence>